<dbReference type="PANTHER" id="PTHR24258">
    <property type="entry name" value="SERINE PROTEASE-RELATED"/>
    <property type="match status" value="1"/>
</dbReference>
<feature type="compositionally biased region" description="Low complexity" evidence="7">
    <location>
        <begin position="125"/>
        <end position="141"/>
    </location>
</feature>
<evidence type="ECO:0000256" key="2">
    <source>
        <dbReference type="ARBA" id="ARBA00022525"/>
    </source>
</evidence>
<evidence type="ECO:0000256" key="6">
    <source>
        <dbReference type="ARBA" id="ARBA00076468"/>
    </source>
</evidence>
<dbReference type="PRINTS" id="PR00722">
    <property type="entry name" value="CHYMOTRYPSIN"/>
</dbReference>
<organism evidence="11 12">
    <name type="scientific">Hypothenemus hampei</name>
    <name type="common">Coffee berry borer</name>
    <dbReference type="NCBI Taxonomy" id="57062"/>
    <lineage>
        <taxon>Eukaryota</taxon>
        <taxon>Metazoa</taxon>
        <taxon>Ecdysozoa</taxon>
        <taxon>Arthropoda</taxon>
        <taxon>Hexapoda</taxon>
        <taxon>Insecta</taxon>
        <taxon>Pterygota</taxon>
        <taxon>Neoptera</taxon>
        <taxon>Endopterygota</taxon>
        <taxon>Coleoptera</taxon>
        <taxon>Polyphaga</taxon>
        <taxon>Cucujiformia</taxon>
        <taxon>Curculionidae</taxon>
        <taxon>Scolytinae</taxon>
        <taxon>Hypothenemus</taxon>
    </lineage>
</organism>
<evidence type="ECO:0000313" key="11">
    <source>
        <dbReference type="EMBL" id="KAL1505942.1"/>
    </source>
</evidence>
<evidence type="ECO:0000256" key="8">
    <source>
        <dbReference type="SAM" id="SignalP"/>
    </source>
</evidence>
<comment type="subcellular location">
    <subcellularLocation>
        <location evidence="1">Secreted</location>
    </subcellularLocation>
</comment>
<dbReference type="InterPro" id="IPR041515">
    <property type="entry name" value="PPAF-2-like_Clip"/>
</dbReference>
<keyword evidence="2" id="KW-0964">Secreted</keyword>
<gene>
    <name evidence="11" type="ORF">ABEB36_005387</name>
</gene>
<dbReference type="Gene3D" id="2.40.10.10">
    <property type="entry name" value="Trypsin-like serine proteases"/>
    <property type="match status" value="2"/>
</dbReference>
<dbReference type="Pfam" id="PF00089">
    <property type="entry name" value="Trypsin"/>
    <property type="match status" value="1"/>
</dbReference>
<dbReference type="PROSITE" id="PS50240">
    <property type="entry name" value="TRYPSIN_DOM"/>
    <property type="match status" value="1"/>
</dbReference>
<dbReference type="CDD" id="cd00190">
    <property type="entry name" value="Tryp_SPc"/>
    <property type="match status" value="1"/>
</dbReference>
<dbReference type="GO" id="GO:0005576">
    <property type="term" value="C:extracellular region"/>
    <property type="evidence" value="ECO:0007669"/>
    <property type="project" value="UniProtKB-SubCell"/>
</dbReference>
<accession>A0ABD1F140</accession>
<dbReference type="SMART" id="SM00020">
    <property type="entry name" value="Tryp_SPc"/>
    <property type="match status" value="1"/>
</dbReference>
<feature type="domain" description="Peptidase S1" evidence="9">
    <location>
        <begin position="167"/>
        <end position="419"/>
    </location>
</feature>
<evidence type="ECO:0000259" key="9">
    <source>
        <dbReference type="PROSITE" id="PS50240"/>
    </source>
</evidence>
<keyword evidence="12" id="KW-1185">Reference proteome</keyword>
<dbReference type="InterPro" id="IPR001254">
    <property type="entry name" value="Trypsin_dom"/>
</dbReference>
<evidence type="ECO:0000259" key="10">
    <source>
        <dbReference type="PROSITE" id="PS51888"/>
    </source>
</evidence>
<evidence type="ECO:0000256" key="5">
    <source>
        <dbReference type="ARBA" id="ARBA00068096"/>
    </source>
</evidence>
<dbReference type="PANTHER" id="PTHR24258:SF129">
    <property type="entry name" value="LP15124P-RELATED"/>
    <property type="match status" value="1"/>
</dbReference>
<dbReference type="AlphaFoldDB" id="A0ABD1F140"/>
<dbReference type="InterPro" id="IPR043504">
    <property type="entry name" value="Peptidase_S1_PA_chymotrypsin"/>
</dbReference>
<evidence type="ECO:0000256" key="4">
    <source>
        <dbReference type="ARBA" id="ARBA00023157"/>
    </source>
</evidence>
<feature type="signal peptide" evidence="8">
    <location>
        <begin position="1"/>
        <end position="16"/>
    </location>
</feature>
<sequence length="430" mass="47449">MKYLITFLLTLSLTEAQDDNLNRLVSEFFSENATQDPFQHLEEVTSSKPSGFGAIEKCGQGSDQGVHICVPYYDCDSVTKMVVHSRSSGFGTIDIRFGANECEHYLDVCCGVPKATDREPEVREPVSSSSSTSIPRVTSTSPTPPNTSRPRSTRCGIRNPNGIDFRITGNKDGEAEYGEFPWMMAILRANYNPQIHENLAICGGSLIAPNVVVTGGHCVADLQTSDYLVRAGEWDTQTTKERLPHQERTVIQAIVHEHYAPRVVYNNIALLILNRPFDMADNIGTICLPAQDEKITSSECLASGWGKNSFGKAEKYQVILKKIKLPMVDFHKCEKALQKTRLGSSFILHHSFICAGGEQGKDTCTGDGGGPLVCPDSRDQERYVQAGIVSWGIGCGDRNIPGVYANVAKYRNWIDEQLLRLNINSDSYSI</sequence>
<dbReference type="Proteomes" id="UP001566132">
    <property type="component" value="Unassembled WGS sequence"/>
</dbReference>
<dbReference type="InterPro" id="IPR022700">
    <property type="entry name" value="CLIP"/>
</dbReference>
<evidence type="ECO:0000256" key="1">
    <source>
        <dbReference type="ARBA" id="ARBA00004613"/>
    </source>
</evidence>
<evidence type="ECO:0000256" key="7">
    <source>
        <dbReference type="SAM" id="MobiDB-lite"/>
    </source>
</evidence>
<dbReference type="InterPro" id="IPR001314">
    <property type="entry name" value="Peptidase_S1A"/>
</dbReference>
<dbReference type="Pfam" id="PF18322">
    <property type="entry name" value="CLIP_1"/>
    <property type="match status" value="1"/>
</dbReference>
<dbReference type="InterPro" id="IPR009003">
    <property type="entry name" value="Peptidase_S1_PA"/>
</dbReference>
<name>A0ABD1F140_HYPHA</name>
<comment type="caution">
    <text evidence="11">The sequence shown here is derived from an EMBL/GenBank/DDBJ whole genome shotgun (WGS) entry which is preliminary data.</text>
</comment>
<dbReference type="PROSITE" id="PS51888">
    <property type="entry name" value="CLIP"/>
    <property type="match status" value="1"/>
</dbReference>
<dbReference type="EMBL" id="JBDJPC010000004">
    <property type="protein sequence ID" value="KAL1505942.1"/>
    <property type="molecule type" value="Genomic_DNA"/>
</dbReference>
<keyword evidence="4" id="KW-1015">Disulfide bond</keyword>
<keyword evidence="3 8" id="KW-0732">Signal</keyword>
<reference evidence="11 12" key="1">
    <citation type="submission" date="2024-05" db="EMBL/GenBank/DDBJ databases">
        <title>Genetic variation in Jamaican populations of the coffee berry borer (Hypothenemus hampei).</title>
        <authorList>
            <person name="Errbii M."/>
            <person name="Myrie A."/>
        </authorList>
    </citation>
    <scope>NUCLEOTIDE SEQUENCE [LARGE SCALE GENOMIC DNA]</scope>
    <source>
        <strain evidence="11">JA-Hopewell-2020-01-JO</strain>
        <tissue evidence="11">Whole body</tissue>
    </source>
</reference>
<feature type="domain" description="Clip" evidence="10">
    <location>
        <begin position="57"/>
        <end position="110"/>
    </location>
</feature>
<feature type="region of interest" description="Disordered" evidence="7">
    <location>
        <begin position="117"/>
        <end position="160"/>
    </location>
</feature>
<evidence type="ECO:0000313" key="12">
    <source>
        <dbReference type="Proteomes" id="UP001566132"/>
    </source>
</evidence>
<feature type="chain" id="PRO_5044742332" description="Phenoloxidase-activating factor 2" evidence="8">
    <location>
        <begin position="17"/>
        <end position="430"/>
    </location>
</feature>
<dbReference type="FunFam" id="2.40.10.10:FF:000038">
    <property type="entry name" value="Serine protease"/>
    <property type="match status" value="1"/>
</dbReference>
<protein>
    <recommendedName>
        <fullName evidence="5">Phenoloxidase-activating factor 2</fullName>
    </recommendedName>
    <alternativeName>
        <fullName evidence="6">Prophenoloxidase-activating factor II</fullName>
    </alternativeName>
</protein>
<dbReference type="SUPFAM" id="SSF50494">
    <property type="entry name" value="Trypsin-like serine proteases"/>
    <property type="match status" value="1"/>
</dbReference>
<proteinExistence type="predicted"/>
<evidence type="ECO:0000256" key="3">
    <source>
        <dbReference type="ARBA" id="ARBA00022729"/>
    </source>
</evidence>